<gene>
    <name evidence="2" type="ORF">C7959_1772</name>
</gene>
<organism evidence="2 3">
    <name type="scientific">Orenia marismortui</name>
    <dbReference type="NCBI Taxonomy" id="46469"/>
    <lineage>
        <taxon>Bacteria</taxon>
        <taxon>Bacillati</taxon>
        <taxon>Bacillota</taxon>
        <taxon>Clostridia</taxon>
        <taxon>Halanaerobiales</taxon>
        <taxon>Halobacteroidaceae</taxon>
        <taxon>Orenia</taxon>
    </lineage>
</organism>
<name>A0A4R8GAP8_9FIRM</name>
<evidence type="ECO:0000256" key="1">
    <source>
        <dbReference type="SAM" id="MobiDB-lite"/>
    </source>
</evidence>
<feature type="region of interest" description="Disordered" evidence="1">
    <location>
        <begin position="1"/>
        <end position="73"/>
    </location>
</feature>
<feature type="compositionally biased region" description="Low complexity" evidence="1">
    <location>
        <begin position="62"/>
        <end position="73"/>
    </location>
</feature>
<reference evidence="2 3" key="1">
    <citation type="submission" date="2019-03" db="EMBL/GenBank/DDBJ databases">
        <title>Subsurface microbial communities from deep shales in Ohio and West Virginia, USA.</title>
        <authorList>
            <person name="Wrighton K."/>
        </authorList>
    </citation>
    <scope>NUCLEOTIDE SEQUENCE [LARGE SCALE GENOMIC DNA]</scope>
    <source>
        <strain evidence="2 3">MSL 6dP</strain>
    </source>
</reference>
<protein>
    <submittedName>
        <fullName evidence="2">Uncharacterized protein</fullName>
    </submittedName>
</protein>
<evidence type="ECO:0000313" key="2">
    <source>
        <dbReference type="EMBL" id="TDX42412.1"/>
    </source>
</evidence>
<dbReference type="AlphaFoldDB" id="A0A4R8GAP8"/>
<dbReference type="RefSeq" id="WP_134119312.1">
    <property type="nucleotide sequence ID" value="NZ_SOEG01000077.1"/>
</dbReference>
<feature type="compositionally biased region" description="Basic residues" evidence="1">
    <location>
        <begin position="14"/>
        <end position="40"/>
    </location>
</feature>
<evidence type="ECO:0000313" key="3">
    <source>
        <dbReference type="Proteomes" id="UP000295832"/>
    </source>
</evidence>
<dbReference type="Proteomes" id="UP000295832">
    <property type="component" value="Unassembled WGS sequence"/>
</dbReference>
<comment type="caution">
    <text evidence="2">The sequence shown here is derived from an EMBL/GenBank/DDBJ whole genome shotgun (WGS) entry which is preliminary data.</text>
</comment>
<accession>A0A4R8GAP8</accession>
<sequence>MFESNKVAPVRPVSRTKKINSKKSKHERNKKKESKHKKHQKDFIDISINHHHNKKNQQSTYSNPKNNPSNNLNSIEKISNELLTFLKLMYEIYKENHHIDDKSLILNKFYTLAKKGISDGYEEIANNLPYNQKSLIKTTSNQSLAKLTAWFNEHNIEIIEVNISDAISKKTRNQIKKMTSKIFIEEIKDINNKSD</sequence>
<keyword evidence="3" id="KW-1185">Reference proteome</keyword>
<dbReference type="EMBL" id="SOEG01000077">
    <property type="protein sequence ID" value="TDX42412.1"/>
    <property type="molecule type" value="Genomic_DNA"/>
</dbReference>
<proteinExistence type="predicted"/>